<evidence type="ECO:0000313" key="1">
    <source>
        <dbReference type="EMBL" id="MBX41009.1"/>
    </source>
</evidence>
<dbReference type="EMBL" id="GGEC01060525">
    <property type="protein sequence ID" value="MBX41009.1"/>
    <property type="molecule type" value="Transcribed_RNA"/>
</dbReference>
<sequence length="25" mass="3093">MVDLYIYLLIYEYLLIIPPRKSLLH</sequence>
<organism evidence="1">
    <name type="scientific">Rhizophora mucronata</name>
    <name type="common">Asiatic mangrove</name>
    <dbReference type="NCBI Taxonomy" id="61149"/>
    <lineage>
        <taxon>Eukaryota</taxon>
        <taxon>Viridiplantae</taxon>
        <taxon>Streptophyta</taxon>
        <taxon>Embryophyta</taxon>
        <taxon>Tracheophyta</taxon>
        <taxon>Spermatophyta</taxon>
        <taxon>Magnoliopsida</taxon>
        <taxon>eudicotyledons</taxon>
        <taxon>Gunneridae</taxon>
        <taxon>Pentapetalae</taxon>
        <taxon>rosids</taxon>
        <taxon>fabids</taxon>
        <taxon>Malpighiales</taxon>
        <taxon>Rhizophoraceae</taxon>
        <taxon>Rhizophora</taxon>
    </lineage>
</organism>
<accession>A0A2P2NEY5</accession>
<dbReference type="AlphaFoldDB" id="A0A2P2NEY5"/>
<proteinExistence type="predicted"/>
<reference evidence="1" key="1">
    <citation type="submission" date="2018-02" db="EMBL/GenBank/DDBJ databases">
        <title>Rhizophora mucronata_Transcriptome.</title>
        <authorList>
            <person name="Meera S.P."/>
            <person name="Sreeshan A."/>
            <person name="Augustine A."/>
        </authorList>
    </citation>
    <scope>NUCLEOTIDE SEQUENCE</scope>
    <source>
        <tissue evidence="1">Leaf</tissue>
    </source>
</reference>
<name>A0A2P2NEY5_RHIMU</name>
<protein>
    <submittedName>
        <fullName evidence="1">Uncharacterized protein</fullName>
    </submittedName>
</protein>